<dbReference type="EMBL" id="CM045771">
    <property type="protein sequence ID" value="KAI7989135.1"/>
    <property type="molecule type" value="Genomic_DNA"/>
</dbReference>
<evidence type="ECO:0000313" key="2">
    <source>
        <dbReference type="Proteomes" id="UP001060215"/>
    </source>
</evidence>
<organism evidence="1 2">
    <name type="scientific">Camellia lanceoleosa</name>
    <dbReference type="NCBI Taxonomy" id="1840588"/>
    <lineage>
        <taxon>Eukaryota</taxon>
        <taxon>Viridiplantae</taxon>
        <taxon>Streptophyta</taxon>
        <taxon>Embryophyta</taxon>
        <taxon>Tracheophyta</taxon>
        <taxon>Spermatophyta</taxon>
        <taxon>Magnoliopsida</taxon>
        <taxon>eudicotyledons</taxon>
        <taxon>Gunneridae</taxon>
        <taxon>Pentapetalae</taxon>
        <taxon>asterids</taxon>
        <taxon>Ericales</taxon>
        <taxon>Theaceae</taxon>
        <taxon>Camellia</taxon>
    </lineage>
</organism>
<sequence length="279" mass="32091">MKFMMTIRLYSVYSSPVPSFLIVVFAYTRRFLDNEFEKRLRPKPDLFKGGLLKPCRGILLFGRPGTGKTMLAKAIANEAGATSMTDEVFVNQLWKDLFAKPHEWWDISHKSVSDIKDDGDPVSNSWRDLVRNPKNWKDHRKNKLNNLHPDFKHKDSGVPLCLTHSQMGAFMDAISGMTFDYVASGHYANIVHSFTDQMDKPSILKLSNDMVKDQTYFLSHLSQSQLKRLIFPLGCIPKCRKMLMTEAKQIYISQILESLKENLINHLRSCTFVKHFSSP</sequence>
<keyword evidence="2" id="KW-1185">Reference proteome</keyword>
<dbReference type="Proteomes" id="UP001060215">
    <property type="component" value="Chromosome 14"/>
</dbReference>
<gene>
    <name evidence="1" type="ORF">LOK49_LG13G01430</name>
</gene>
<proteinExistence type="predicted"/>
<reference evidence="1 2" key="1">
    <citation type="journal article" date="2022" name="Plant J.">
        <title>Chromosome-level genome of Camellia lanceoleosa provides a valuable resource for understanding genome evolution and self-incompatibility.</title>
        <authorList>
            <person name="Gong W."/>
            <person name="Xiao S."/>
            <person name="Wang L."/>
            <person name="Liao Z."/>
            <person name="Chang Y."/>
            <person name="Mo W."/>
            <person name="Hu G."/>
            <person name="Li W."/>
            <person name="Zhao G."/>
            <person name="Zhu H."/>
            <person name="Hu X."/>
            <person name="Ji K."/>
            <person name="Xiang X."/>
            <person name="Song Q."/>
            <person name="Yuan D."/>
            <person name="Jin S."/>
            <person name="Zhang L."/>
        </authorList>
    </citation>
    <scope>NUCLEOTIDE SEQUENCE [LARGE SCALE GENOMIC DNA]</scope>
    <source>
        <strain evidence="1">SQ_2022a</strain>
    </source>
</reference>
<protein>
    <submittedName>
        <fullName evidence="1">tRNA-specific 2-thiouridylase MnmA</fullName>
    </submittedName>
</protein>
<evidence type="ECO:0000313" key="1">
    <source>
        <dbReference type="EMBL" id="KAI7989135.1"/>
    </source>
</evidence>
<name>A0ACC0FK60_9ERIC</name>
<comment type="caution">
    <text evidence="1">The sequence shown here is derived from an EMBL/GenBank/DDBJ whole genome shotgun (WGS) entry which is preliminary data.</text>
</comment>
<accession>A0ACC0FK60</accession>